<sequence>MSEQLATHTVDSEGPSGKASPDSREPGQTGSEDLLGAPSPTRGLGWLLTVGGFLGFLASFVLMVERIELLKDPLYIPSCSLDAVLSCGSVMTTPQAALFGFPNPLIGVAAFPAVVTVGAAVLAGARLPRWFWLGLQLGATLGTVFVHWLMFQSFFNISALCPYCMVVWAVTVPIFWYTTTHNIERGHLRLGGFGRALVAYRGPVLAAWALSVVGLVVAVFWTHWSQLLS</sequence>
<name>A0ABT1JJM1_ACTCY</name>
<evidence type="ECO:0000256" key="7">
    <source>
        <dbReference type="ARBA" id="ARBA00023136"/>
    </source>
</evidence>
<dbReference type="Pfam" id="PF07884">
    <property type="entry name" value="VKOR"/>
    <property type="match status" value="1"/>
</dbReference>
<evidence type="ECO:0000256" key="10">
    <source>
        <dbReference type="SAM" id="MobiDB-lite"/>
    </source>
</evidence>
<proteinExistence type="inferred from homology"/>
<feature type="region of interest" description="Disordered" evidence="10">
    <location>
        <begin position="1"/>
        <end position="37"/>
    </location>
</feature>
<evidence type="ECO:0000256" key="4">
    <source>
        <dbReference type="ARBA" id="ARBA00022719"/>
    </source>
</evidence>
<feature type="transmembrane region" description="Helical" evidence="11">
    <location>
        <begin position="198"/>
        <end position="221"/>
    </location>
</feature>
<keyword evidence="5 11" id="KW-1133">Transmembrane helix</keyword>
<keyword evidence="3 11" id="KW-0812">Transmembrane</keyword>
<evidence type="ECO:0000256" key="5">
    <source>
        <dbReference type="ARBA" id="ARBA00022989"/>
    </source>
</evidence>
<feature type="transmembrane region" description="Helical" evidence="11">
    <location>
        <begin position="157"/>
        <end position="177"/>
    </location>
</feature>
<dbReference type="InterPro" id="IPR038354">
    <property type="entry name" value="VKOR_sf"/>
</dbReference>
<dbReference type="CDD" id="cd12922">
    <property type="entry name" value="VKOR_5"/>
    <property type="match status" value="1"/>
</dbReference>
<dbReference type="Gene3D" id="1.20.1440.130">
    <property type="entry name" value="VKOR domain"/>
    <property type="match status" value="1"/>
</dbReference>
<dbReference type="SMART" id="SM00756">
    <property type="entry name" value="VKc"/>
    <property type="match status" value="1"/>
</dbReference>
<evidence type="ECO:0000256" key="8">
    <source>
        <dbReference type="ARBA" id="ARBA00023157"/>
    </source>
</evidence>
<comment type="caution">
    <text evidence="13">The sequence shown here is derived from an EMBL/GenBank/DDBJ whole genome shotgun (WGS) entry which is preliminary data.</text>
</comment>
<keyword evidence="4" id="KW-0874">Quinone</keyword>
<evidence type="ECO:0000313" key="14">
    <source>
        <dbReference type="Proteomes" id="UP000791080"/>
    </source>
</evidence>
<evidence type="ECO:0000256" key="1">
    <source>
        <dbReference type="ARBA" id="ARBA00004141"/>
    </source>
</evidence>
<evidence type="ECO:0000256" key="6">
    <source>
        <dbReference type="ARBA" id="ARBA00023002"/>
    </source>
</evidence>
<keyword evidence="8" id="KW-1015">Disulfide bond</keyword>
<reference evidence="13 14" key="2">
    <citation type="submission" date="2022-06" db="EMBL/GenBank/DDBJ databases">
        <title>Genomic Encyclopedia of Type Strains, Phase I: the one thousand microbial genomes (KMG-I) project.</title>
        <authorList>
            <person name="Kyrpides N."/>
        </authorList>
    </citation>
    <scope>NUCLEOTIDE SEQUENCE [LARGE SCALE GENOMIC DNA]</scope>
    <source>
        <strain evidence="13 14">DSM 43889</strain>
    </source>
</reference>
<dbReference type="RefSeq" id="WP_026417470.1">
    <property type="nucleotide sequence ID" value="NZ_AUBJ02000001.1"/>
</dbReference>
<keyword evidence="14" id="KW-1185">Reference proteome</keyword>
<evidence type="ECO:0000256" key="11">
    <source>
        <dbReference type="SAM" id="Phobius"/>
    </source>
</evidence>
<accession>A0ABT1JJM1</accession>
<keyword evidence="9" id="KW-0676">Redox-active center</keyword>
<keyword evidence="6" id="KW-0560">Oxidoreductase</keyword>
<evidence type="ECO:0000256" key="2">
    <source>
        <dbReference type="ARBA" id="ARBA00006214"/>
    </source>
</evidence>
<dbReference type="EMBL" id="AUBJ02000001">
    <property type="protein sequence ID" value="MCP2332494.1"/>
    <property type="molecule type" value="Genomic_DNA"/>
</dbReference>
<feature type="transmembrane region" description="Helical" evidence="11">
    <location>
        <begin position="130"/>
        <end position="151"/>
    </location>
</feature>
<gene>
    <name evidence="13" type="ORF">G443_002764</name>
</gene>
<comment type="similarity">
    <text evidence="2">Belongs to the VKOR family.</text>
</comment>
<protein>
    <submittedName>
        <fullName evidence="13">Membrane protein</fullName>
    </submittedName>
</protein>
<evidence type="ECO:0000313" key="13">
    <source>
        <dbReference type="EMBL" id="MCP2332494.1"/>
    </source>
</evidence>
<dbReference type="Proteomes" id="UP000791080">
    <property type="component" value="Unassembled WGS sequence"/>
</dbReference>
<feature type="transmembrane region" description="Helical" evidence="11">
    <location>
        <begin position="43"/>
        <end position="62"/>
    </location>
</feature>
<dbReference type="InterPro" id="IPR012932">
    <property type="entry name" value="VKOR"/>
</dbReference>
<organism evidence="13 14">
    <name type="scientific">Actinoalloteichus caeruleus DSM 43889</name>
    <dbReference type="NCBI Taxonomy" id="1120930"/>
    <lineage>
        <taxon>Bacteria</taxon>
        <taxon>Bacillati</taxon>
        <taxon>Actinomycetota</taxon>
        <taxon>Actinomycetes</taxon>
        <taxon>Pseudonocardiales</taxon>
        <taxon>Pseudonocardiaceae</taxon>
        <taxon>Actinoalloteichus</taxon>
        <taxon>Actinoalloteichus cyanogriseus</taxon>
    </lineage>
</organism>
<evidence type="ECO:0000256" key="9">
    <source>
        <dbReference type="ARBA" id="ARBA00023284"/>
    </source>
</evidence>
<comment type="subcellular location">
    <subcellularLocation>
        <location evidence="1">Membrane</location>
        <topology evidence="1">Multi-pass membrane protein</topology>
    </subcellularLocation>
</comment>
<keyword evidence="7 11" id="KW-0472">Membrane</keyword>
<dbReference type="InterPro" id="IPR041714">
    <property type="entry name" value="VKOR_Actinobacteria"/>
</dbReference>
<reference evidence="13 14" key="1">
    <citation type="submission" date="2013-07" db="EMBL/GenBank/DDBJ databases">
        <authorList>
            <consortium name="DOE Joint Genome Institute"/>
            <person name="Reeve W."/>
            <person name="Huntemann M."/>
            <person name="Han J."/>
            <person name="Chen A."/>
            <person name="Kyrpides N."/>
            <person name="Mavromatis K."/>
            <person name="Markowitz V."/>
            <person name="Palaniappan K."/>
            <person name="Ivanova N."/>
            <person name="Schaumberg A."/>
            <person name="Pati A."/>
            <person name="Liolios K."/>
            <person name="Nordberg H.P."/>
            <person name="Cantor M.N."/>
            <person name="Hua S.X."/>
            <person name="Woyke T."/>
        </authorList>
    </citation>
    <scope>NUCLEOTIDE SEQUENCE [LARGE SCALE GENOMIC DNA]</scope>
    <source>
        <strain evidence="13 14">DSM 43889</strain>
    </source>
</reference>
<evidence type="ECO:0000256" key="3">
    <source>
        <dbReference type="ARBA" id="ARBA00022692"/>
    </source>
</evidence>
<feature type="domain" description="Vitamin K epoxide reductase" evidence="12">
    <location>
        <begin position="41"/>
        <end position="182"/>
    </location>
</feature>
<evidence type="ECO:0000259" key="12">
    <source>
        <dbReference type="SMART" id="SM00756"/>
    </source>
</evidence>
<feature type="transmembrane region" description="Helical" evidence="11">
    <location>
        <begin position="105"/>
        <end position="123"/>
    </location>
</feature>